<keyword evidence="2" id="KW-0238">DNA-binding</keyword>
<accession>A0A4Y2EW84</accession>
<evidence type="ECO:0000259" key="4">
    <source>
        <dbReference type="PROSITE" id="PS51253"/>
    </source>
</evidence>
<dbReference type="GO" id="GO:0003677">
    <property type="term" value="F:DNA binding"/>
    <property type="evidence" value="ECO:0007669"/>
    <property type="project" value="UniProtKB-KW"/>
</dbReference>
<dbReference type="PROSITE" id="PS51253">
    <property type="entry name" value="HTH_CENPB"/>
    <property type="match status" value="1"/>
</dbReference>
<sequence>MAPKRKSLSVKEKFCLIKDIESGMKNKDVAKKYEISTSTVSTILKNRDSVFKTFESVGGDRKRSKSLKFDKIDEAVLEWVKMIRDEDIPVSRSLIKDKATEYAANLGISNFQASSGWIDKFKKRHGFQEKVISFLGISLILKN</sequence>
<dbReference type="AlphaFoldDB" id="A0A4Y2EW84"/>
<dbReference type="SUPFAM" id="SSF46689">
    <property type="entry name" value="Homeodomain-like"/>
    <property type="match status" value="2"/>
</dbReference>
<gene>
    <name evidence="5" type="primary">Tigd4_129</name>
    <name evidence="5" type="ORF">AVEN_55786_1</name>
</gene>
<feature type="domain" description="HTH CENPB-type" evidence="4">
    <location>
        <begin position="60"/>
        <end position="131"/>
    </location>
</feature>
<evidence type="ECO:0000256" key="1">
    <source>
        <dbReference type="ARBA" id="ARBA00004123"/>
    </source>
</evidence>
<keyword evidence="3" id="KW-0539">Nucleus</keyword>
<dbReference type="EMBL" id="BGPR01000734">
    <property type="protein sequence ID" value="GBM33463.1"/>
    <property type="molecule type" value="Genomic_DNA"/>
</dbReference>
<dbReference type="PANTHER" id="PTHR19303:SF73">
    <property type="entry name" value="PROTEIN PDC2"/>
    <property type="match status" value="1"/>
</dbReference>
<comment type="caution">
    <text evidence="5">The sequence shown here is derived from an EMBL/GenBank/DDBJ whole genome shotgun (WGS) entry which is preliminary data.</text>
</comment>
<dbReference type="Gene3D" id="1.10.10.60">
    <property type="entry name" value="Homeodomain-like"/>
    <property type="match status" value="2"/>
</dbReference>
<name>A0A4Y2EW84_ARAVE</name>
<evidence type="ECO:0000256" key="2">
    <source>
        <dbReference type="ARBA" id="ARBA00023125"/>
    </source>
</evidence>
<comment type="subcellular location">
    <subcellularLocation>
        <location evidence="1">Nucleus</location>
    </subcellularLocation>
</comment>
<dbReference type="InterPro" id="IPR050863">
    <property type="entry name" value="CenT-Element_Derived"/>
</dbReference>
<dbReference type="InterPro" id="IPR009057">
    <property type="entry name" value="Homeodomain-like_sf"/>
</dbReference>
<dbReference type="Proteomes" id="UP000499080">
    <property type="component" value="Unassembled WGS sequence"/>
</dbReference>
<dbReference type="SMART" id="SM00674">
    <property type="entry name" value="CENPB"/>
    <property type="match status" value="1"/>
</dbReference>
<dbReference type="PANTHER" id="PTHR19303">
    <property type="entry name" value="TRANSPOSON"/>
    <property type="match status" value="1"/>
</dbReference>
<reference evidence="5 6" key="1">
    <citation type="journal article" date="2019" name="Sci. Rep.">
        <title>Orb-weaving spider Araneus ventricosus genome elucidates the spidroin gene catalogue.</title>
        <authorList>
            <person name="Kono N."/>
            <person name="Nakamura H."/>
            <person name="Ohtoshi R."/>
            <person name="Moran D.A.P."/>
            <person name="Shinohara A."/>
            <person name="Yoshida Y."/>
            <person name="Fujiwara M."/>
            <person name="Mori M."/>
            <person name="Tomita M."/>
            <person name="Arakawa K."/>
        </authorList>
    </citation>
    <scope>NUCLEOTIDE SEQUENCE [LARGE SCALE GENOMIC DNA]</scope>
</reference>
<dbReference type="GO" id="GO:0005634">
    <property type="term" value="C:nucleus"/>
    <property type="evidence" value="ECO:0007669"/>
    <property type="project" value="UniProtKB-SubCell"/>
</dbReference>
<evidence type="ECO:0000313" key="6">
    <source>
        <dbReference type="Proteomes" id="UP000499080"/>
    </source>
</evidence>
<dbReference type="OrthoDB" id="6484486at2759"/>
<dbReference type="InterPro" id="IPR006600">
    <property type="entry name" value="HTH_CenpB_DNA-bd_dom"/>
</dbReference>
<evidence type="ECO:0000256" key="3">
    <source>
        <dbReference type="ARBA" id="ARBA00023242"/>
    </source>
</evidence>
<dbReference type="InterPro" id="IPR007889">
    <property type="entry name" value="HTH_Psq"/>
</dbReference>
<dbReference type="Pfam" id="PF04218">
    <property type="entry name" value="CENP-B_N"/>
    <property type="match status" value="1"/>
</dbReference>
<protein>
    <submittedName>
        <fullName evidence="5">Tigger transposable element-derived protein 4</fullName>
    </submittedName>
</protein>
<dbReference type="Pfam" id="PF03221">
    <property type="entry name" value="HTH_Tnp_Tc5"/>
    <property type="match status" value="1"/>
</dbReference>
<organism evidence="5 6">
    <name type="scientific">Araneus ventricosus</name>
    <name type="common">Orbweaver spider</name>
    <name type="synonym">Epeira ventricosa</name>
    <dbReference type="NCBI Taxonomy" id="182803"/>
    <lineage>
        <taxon>Eukaryota</taxon>
        <taxon>Metazoa</taxon>
        <taxon>Ecdysozoa</taxon>
        <taxon>Arthropoda</taxon>
        <taxon>Chelicerata</taxon>
        <taxon>Arachnida</taxon>
        <taxon>Araneae</taxon>
        <taxon>Araneomorphae</taxon>
        <taxon>Entelegynae</taxon>
        <taxon>Araneoidea</taxon>
        <taxon>Araneidae</taxon>
        <taxon>Araneus</taxon>
    </lineage>
</organism>
<proteinExistence type="predicted"/>
<keyword evidence="6" id="KW-1185">Reference proteome</keyword>
<evidence type="ECO:0000313" key="5">
    <source>
        <dbReference type="EMBL" id="GBM33463.1"/>
    </source>
</evidence>